<dbReference type="OrthoDB" id="9593at2157"/>
<feature type="binding site" evidence="12">
    <location>
        <position position="80"/>
    </location>
    <ligand>
        <name>Mg(2+)</name>
        <dbReference type="ChEBI" id="CHEBI:18420"/>
        <label>1</label>
    </ligand>
</feature>
<evidence type="ECO:0000256" key="7">
    <source>
        <dbReference type="ARBA" id="ARBA00022839"/>
    </source>
</evidence>
<feature type="binding site" evidence="12">
    <location>
        <position position="27"/>
    </location>
    <ligand>
        <name>Mg(2+)</name>
        <dbReference type="ChEBI" id="CHEBI:18420"/>
        <label>1</label>
    </ligand>
</feature>
<feature type="domain" description="XPG-I" evidence="13">
    <location>
        <begin position="140"/>
        <end position="211"/>
    </location>
</feature>
<feature type="domain" description="XPG N-terminal" evidence="14">
    <location>
        <begin position="1"/>
        <end position="101"/>
    </location>
</feature>
<dbReference type="InterPro" id="IPR008918">
    <property type="entry name" value="HhH2"/>
</dbReference>
<feature type="binding site" evidence="12">
    <location>
        <position position="226"/>
    </location>
    <ligand>
        <name>Mg(2+)</name>
        <dbReference type="ChEBI" id="CHEBI:18420"/>
        <label>2</label>
    </ligand>
</feature>
<dbReference type="eggNOG" id="arCOG04050">
    <property type="taxonomic scope" value="Archaea"/>
</dbReference>
<evidence type="ECO:0000256" key="11">
    <source>
        <dbReference type="ARBA" id="ARBA00065981"/>
    </source>
</evidence>
<dbReference type="InterPro" id="IPR006085">
    <property type="entry name" value="XPG_DNA_repair_N"/>
</dbReference>
<keyword evidence="7 12" id="KW-0269">Exonuclease</keyword>
<evidence type="ECO:0000256" key="9">
    <source>
        <dbReference type="ARBA" id="ARBA00023204"/>
    </source>
</evidence>
<dbReference type="SMART" id="SM00485">
    <property type="entry name" value="XPGN"/>
    <property type="match status" value="1"/>
</dbReference>
<name>F6D5J3_METPW</name>
<dbReference type="GO" id="GO:0043137">
    <property type="term" value="P:DNA replication, removal of RNA primer"/>
    <property type="evidence" value="ECO:0007669"/>
    <property type="project" value="UniProtKB-UniRule"/>
</dbReference>
<protein>
    <recommendedName>
        <fullName evidence="12">Flap endonuclease 1</fullName>
        <shortName evidence="12">FEN-1</shortName>
        <ecNumber evidence="12">3.1.-.-</ecNumber>
    </recommendedName>
    <alternativeName>
        <fullName evidence="12">Flap structure-specific endonuclease 1</fullName>
    </alternativeName>
</protein>
<evidence type="ECO:0000256" key="2">
    <source>
        <dbReference type="ARBA" id="ARBA00022722"/>
    </source>
</evidence>
<comment type="caution">
    <text evidence="12">Lacks conserved residue(s) required for the propagation of feature annotation.</text>
</comment>
<dbReference type="KEGG" id="mew:MSWAN_0572"/>
<dbReference type="PANTHER" id="PTHR11081">
    <property type="entry name" value="FLAP ENDONUCLEASE FAMILY MEMBER"/>
    <property type="match status" value="1"/>
</dbReference>
<accession>F6D5J3</accession>
<evidence type="ECO:0000256" key="6">
    <source>
        <dbReference type="ARBA" id="ARBA00022801"/>
    </source>
</evidence>
<dbReference type="InterPro" id="IPR036279">
    <property type="entry name" value="5-3_exonuclease_C_sf"/>
</dbReference>
<evidence type="ECO:0000256" key="12">
    <source>
        <dbReference type="HAMAP-Rule" id="MF_00614"/>
    </source>
</evidence>
<keyword evidence="5 12" id="KW-0227">DNA damage</keyword>
<dbReference type="EC" id="3.1.-.-" evidence="12"/>
<dbReference type="PRINTS" id="PR00853">
    <property type="entry name" value="XPGRADSUPER"/>
</dbReference>
<evidence type="ECO:0000256" key="5">
    <source>
        <dbReference type="ARBA" id="ARBA00022763"/>
    </source>
</evidence>
<dbReference type="EMBL" id="CP002772">
    <property type="protein sequence ID" value="AEG17610.1"/>
    <property type="molecule type" value="Genomic_DNA"/>
</dbReference>
<dbReference type="FunFam" id="3.40.50.1010:FF:000016">
    <property type="entry name" value="Flap endonuclease 1"/>
    <property type="match status" value="1"/>
</dbReference>
<dbReference type="NCBIfam" id="TIGR03674">
    <property type="entry name" value="fen_arch"/>
    <property type="match status" value="1"/>
</dbReference>
<feature type="region of interest" description="N-domain" evidence="12">
    <location>
        <begin position="1"/>
        <end position="98"/>
    </location>
</feature>
<dbReference type="SMART" id="SM00279">
    <property type="entry name" value="HhH2"/>
    <property type="match status" value="1"/>
</dbReference>
<dbReference type="GO" id="GO:0003677">
    <property type="term" value="F:DNA binding"/>
    <property type="evidence" value="ECO:0007669"/>
    <property type="project" value="UniProtKB-UniRule"/>
</dbReference>
<evidence type="ECO:0000256" key="3">
    <source>
        <dbReference type="ARBA" id="ARBA00022723"/>
    </source>
</evidence>
<comment type="subunit">
    <text evidence="11 12">Interacts with PCNA. PCNA stimulates the nuclease activity without altering cleavage specificity.</text>
</comment>
<dbReference type="STRING" id="868131.MSWAN_0572"/>
<dbReference type="GO" id="GO:0008409">
    <property type="term" value="F:5'-3' exonuclease activity"/>
    <property type="evidence" value="ECO:0007669"/>
    <property type="project" value="UniProtKB-UniRule"/>
</dbReference>
<evidence type="ECO:0000256" key="10">
    <source>
        <dbReference type="ARBA" id="ARBA00024702"/>
    </source>
</evidence>
<feature type="binding site" evidence="12">
    <location>
        <position position="175"/>
    </location>
    <ligand>
        <name>Mg(2+)</name>
        <dbReference type="ChEBI" id="CHEBI:18420"/>
        <label>2</label>
    </ligand>
</feature>
<dbReference type="AlphaFoldDB" id="F6D5J3"/>
<feature type="binding site" evidence="12">
    <location>
        <position position="154"/>
    </location>
    <ligand>
        <name>Mg(2+)</name>
        <dbReference type="ChEBI" id="CHEBI:18420"/>
        <label>1</label>
    </ligand>
</feature>
<gene>
    <name evidence="12" type="primary">fen</name>
    <name evidence="15" type="ordered locus">MSWAN_0572</name>
</gene>
<dbReference type="CDD" id="cd09867">
    <property type="entry name" value="PIN_FEN1"/>
    <property type="match status" value="1"/>
</dbReference>
<keyword evidence="6 12" id="KW-0378">Hydrolase</keyword>
<dbReference type="PROSITE" id="PS00841">
    <property type="entry name" value="XPG_1"/>
    <property type="match status" value="1"/>
</dbReference>
<dbReference type="PANTHER" id="PTHR11081:SF9">
    <property type="entry name" value="FLAP ENDONUCLEASE 1"/>
    <property type="match status" value="1"/>
</dbReference>
<dbReference type="SUPFAM" id="SSF88723">
    <property type="entry name" value="PIN domain-like"/>
    <property type="match status" value="1"/>
</dbReference>
<dbReference type="Pfam" id="PF00752">
    <property type="entry name" value="XPG_N"/>
    <property type="match status" value="1"/>
</dbReference>
<evidence type="ECO:0000259" key="13">
    <source>
        <dbReference type="SMART" id="SM00484"/>
    </source>
</evidence>
<dbReference type="HOGENOM" id="CLU_032444_0_0_2"/>
<dbReference type="InterPro" id="IPR006086">
    <property type="entry name" value="XPG-I_dom"/>
</dbReference>
<comment type="function">
    <text evidence="12">Structure-specific nuclease with 5'-flap endonuclease and 5'-3' exonuclease activities involved in DNA replication and repair. During DNA replication, cleaves the 5'-overhanging flap structure that is generated by displacement synthesis when DNA polymerase encounters the 5'-end of a downstream Okazaki fragment. Binds the unpaired 3'-DNA end and kinks the DNA to facilitate 5' cleavage specificity. Cleaves one nucleotide into the double-stranded DNA from the junction in flap DNA, leaving a nick for ligation. Also involved in the base excision repair (BER) pathway. Acts as a genome stabilization factor that prevents flaps from equilibrating into structurs that lead to duplications and deletions. Also possesses 5'-3' exonuclease activity on nicked or gapped double-stranded DNA.</text>
</comment>
<comment type="function">
    <text evidence="10">Structure-specific nuclease with 5'-flap endonuclease and 5'-3' exonuclease activities involved in DNA replication and repair. During DNA replication, cleaves the 5'-overhanging flap structure that is generated by displacement synthesis when DNA polymerase encounters the 5'-end of a downstream Okazaki fragment. Binds the unpaired 3'-DNA end and kinks the DNA to facilitate 5' cleavage specificity. Cleaves one nucleotide into the double-stranded DNA from the junction in flap DNA, leaving a nick for ligation. Also involved in the base excision repair (BER) pathway. Acts as a genome stabilization factor that prevents flaps from equilibrating into structures that lead to duplications and deletions. Also possesses 5'-3' exonuclease activity on nicked or gapped double-stranded DNA.</text>
</comment>
<dbReference type="Gene3D" id="1.10.150.20">
    <property type="entry name" value="5' to 3' exonuclease, C-terminal subdomain"/>
    <property type="match status" value="1"/>
</dbReference>
<keyword evidence="9 12" id="KW-0234">DNA repair</keyword>
<evidence type="ECO:0000313" key="15">
    <source>
        <dbReference type="EMBL" id="AEG17610.1"/>
    </source>
</evidence>
<reference evidence="15 16" key="1">
    <citation type="journal article" date="2014" name="Int. J. Syst. Evol. Microbiol.">
        <title>Methanobacterium paludis sp. nov. and a novel strain of Methanobacterium lacus isolated from northern peatlands.</title>
        <authorList>
            <person name="Cadillo-Quiroz H."/>
            <person name="Brauer S.L."/>
            <person name="Goodson N."/>
            <person name="Yavitt J.B."/>
            <person name="Zinder S.H."/>
        </authorList>
    </citation>
    <scope>NUCLEOTIDE SEQUENCE [LARGE SCALE GENOMIC DNA]</scope>
    <source>
        <strain evidence="16">DSM 25820 / JCM 18151 / SWAN1</strain>
    </source>
</reference>
<evidence type="ECO:0000256" key="4">
    <source>
        <dbReference type="ARBA" id="ARBA00022759"/>
    </source>
</evidence>
<dbReference type="GO" id="GO:0017108">
    <property type="term" value="F:5'-flap endonuclease activity"/>
    <property type="evidence" value="ECO:0007669"/>
    <property type="project" value="UniProtKB-UniRule"/>
</dbReference>
<dbReference type="SUPFAM" id="SSF47807">
    <property type="entry name" value="5' to 3' exonuclease, C-terminal subdomain"/>
    <property type="match status" value="1"/>
</dbReference>
<evidence type="ECO:0000313" key="16">
    <source>
        <dbReference type="Proteomes" id="UP000009231"/>
    </source>
</evidence>
<dbReference type="InterPro" id="IPR006084">
    <property type="entry name" value="XPG/Rad2"/>
</dbReference>
<dbReference type="SMART" id="SM00484">
    <property type="entry name" value="XPGI"/>
    <property type="match status" value="1"/>
</dbReference>
<feature type="binding site" evidence="12">
    <location>
        <position position="173"/>
    </location>
    <ligand>
        <name>Mg(2+)</name>
        <dbReference type="ChEBI" id="CHEBI:18420"/>
        <label>2</label>
    </ligand>
</feature>
<dbReference type="GO" id="GO:0000287">
    <property type="term" value="F:magnesium ion binding"/>
    <property type="evidence" value="ECO:0007669"/>
    <property type="project" value="UniProtKB-UniRule"/>
</dbReference>
<evidence type="ECO:0000256" key="1">
    <source>
        <dbReference type="ARBA" id="ARBA00022705"/>
    </source>
</evidence>
<dbReference type="GO" id="GO:0006281">
    <property type="term" value="P:DNA repair"/>
    <property type="evidence" value="ECO:0007669"/>
    <property type="project" value="UniProtKB-UniRule"/>
</dbReference>
<keyword evidence="1 12" id="KW-0235">DNA replication</keyword>
<dbReference type="Pfam" id="PF00867">
    <property type="entry name" value="XPG_I"/>
    <property type="match status" value="1"/>
</dbReference>
<comment type="cofactor">
    <cofactor evidence="12">
        <name>Mg(2+)</name>
        <dbReference type="ChEBI" id="CHEBI:18420"/>
    </cofactor>
    <text evidence="12">Binds 2 magnesium ions per subunit. They probably participate in the reaction catalyzed by the enzyme. May bind an additional third magnesium ion after substrate binding.</text>
</comment>
<comment type="similarity">
    <text evidence="12">Belongs to the XPG/RAD2 endonuclease family. FEN1 subfamily.</text>
</comment>
<dbReference type="GeneID" id="10668060"/>
<dbReference type="HAMAP" id="MF_00614">
    <property type="entry name" value="Fen"/>
    <property type="match status" value="1"/>
</dbReference>
<evidence type="ECO:0000256" key="8">
    <source>
        <dbReference type="ARBA" id="ARBA00022842"/>
    </source>
</evidence>
<evidence type="ECO:0000259" key="14">
    <source>
        <dbReference type="SMART" id="SM00485"/>
    </source>
</evidence>
<organism evidence="15 16">
    <name type="scientific">Methanobacterium paludis (strain DSM 25820 / JCM 18151 / SWAN1)</name>
    <dbReference type="NCBI Taxonomy" id="868131"/>
    <lineage>
        <taxon>Archaea</taxon>
        <taxon>Methanobacteriati</taxon>
        <taxon>Methanobacteriota</taxon>
        <taxon>Methanomada group</taxon>
        <taxon>Methanobacteria</taxon>
        <taxon>Methanobacteriales</taxon>
        <taxon>Methanobacteriaceae</taxon>
        <taxon>Methanobacterium</taxon>
    </lineage>
</organism>
<dbReference type="InterPro" id="IPR019974">
    <property type="entry name" value="XPG_CS"/>
</dbReference>
<keyword evidence="8 12" id="KW-0460">Magnesium</keyword>
<feature type="region of interest" description="Interaction with PCNA" evidence="12">
    <location>
        <begin position="320"/>
        <end position="328"/>
    </location>
</feature>
<feature type="binding site" evidence="12">
    <location>
        <position position="152"/>
    </location>
    <ligand>
        <name>Mg(2+)</name>
        <dbReference type="ChEBI" id="CHEBI:18420"/>
        <label>1</label>
    </ligand>
</feature>
<keyword evidence="3 12" id="KW-0479">Metal-binding</keyword>
<keyword evidence="2 12" id="KW-0540">Nuclease</keyword>
<dbReference type="InterPro" id="IPR023426">
    <property type="entry name" value="Flap_endonuc"/>
</dbReference>
<dbReference type="InterPro" id="IPR029060">
    <property type="entry name" value="PIN-like_dom_sf"/>
</dbReference>
<keyword evidence="16" id="KW-1185">Reference proteome</keyword>
<dbReference type="Gene3D" id="3.40.50.1010">
    <property type="entry name" value="5'-nuclease"/>
    <property type="match status" value="1"/>
</dbReference>
<keyword evidence="4 12" id="KW-0255">Endonuclease</keyword>
<dbReference type="RefSeq" id="WP_013825112.1">
    <property type="nucleotide sequence ID" value="NC_015574.1"/>
</dbReference>
<dbReference type="Proteomes" id="UP000009231">
    <property type="component" value="Chromosome"/>
</dbReference>
<dbReference type="InterPro" id="IPR019973">
    <property type="entry name" value="Flap_endonuc_arc"/>
</dbReference>
<proteinExistence type="inferred from homology"/>
<sequence length="328" mass="36893">MGVKFRDIVNPEPLGFNDLNGKIVALDAANVIYQFLSSIRQVDGTPLMDHNKNITSHFSGILYRTSSLIEKGIKPVYVFDGISSYLKKGTQAKRREVKEKSEKRWKAALDEGNTEEARKYAVRSSRMSSDVIEGSKKLLSLMGIPHIQAMGEGEAQASYMVEKGDAWCVGSQDYDCVLFGATRMVKNLTITGGKANLELIELKKVLERLEITREQLIDVAILAGTDFNEGVKGIGAKKGLKLVKEHGDIFNILDHMKIELEVDPNILRDMFLKHDVLTDYELKWRSPDKSGVIDYLCGDHDFSEDRVSSALEKLKKLDMNQSSLEKWF</sequence>